<dbReference type="PROSITE" id="PS50088">
    <property type="entry name" value="ANK_REPEAT"/>
    <property type="match status" value="3"/>
</dbReference>
<feature type="repeat" description="ANK" evidence="7">
    <location>
        <begin position="70"/>
        <end position="102"/>
    </location>
</feature>
<gene>
    <name evidence="9" type="ORF">ACJMK2_026625</name>
</gene>
<evidence type="ECO:0000256" key="5">
    <source>
        <dbReference type="ARBA" id="ARBA00023163"/>
    </source>
</evidence>
<evidence type="ECO:0000256" key="7">
    <source>
        <dbReference type="PROSITE-ProRule" id="PRU00023"/>
    </source>
</evidence>
<dbReference type="Proteomes" id="UP001634394">
    <property type="component" value="Unassembled WGS sequence"/>
</dbReference>
<reference evidence="9 10" key="1">
    <citation type="submission" date="2024-11" db="EMBL/GenBank/DDBJ databases">
        <title>Chromosome-level genome assembly of the freshwater bivalve Anodonta woodiana.</title>
        <authorList>
            <person name="Chen X."/>
        </authorList>
    </citation>
    <scope>NUCLEOTIDE SEQUENCE [LARGE SCALE GENOMIC DNA]</scope>
    <source>
        <strain evidence="9">MN2024</strain>
        <tissue evidence="9">Gills</tissue>
    </source>
</reference>
<keyword evidence="6" id="KW-0539">Nucleus</keyword>
<keyword evidence="5" id="KW-0804">Transcription</keyword>
<keyword evidence="4 7" id="KW-0040">ANK repeat</keyword>
<feature type="coiled-coil region" evidence="8">
    <location>
        <begin position="425"/>
        <end position="466"/>
    </location>
</feature>
<dbReference type="SMART" id="SM00248">
    <property type="entry name" value="ANK"/>
    <property type="match status" value="4"/>
</dbReference>
<comment type="subcellular location">
    <subcellularLocation>
        <location evidence="1">Nucleus</location>
    </subcellularLocation>
</comment>
<dbReference type="SUPFAM" id="SSF48403">
    <property type="entry name" value="Ankyrin repeat"/>
    <property type="match status" value="1"/>
</dbReference>
<evidence type="ECO:0000256" key="2">
    <source>
        <dbReference type="ARBA" id="ARBA00022737"/>
    </source>
</evidence>
<keyword evidence="2" id="KW-0677">Repeat</keyword>
<dbReference type="PANTHER" id="PTHR24193">
    <property type="entry name" value="ANKYRIN REPEAT PROTEIN"/>
    <property type="match status" value="1"/>
</dbReference>
<evidence type="ECO:0000313" key="10">
    <source>
        <dbReference type="Proteomes" id="UP001634394"/>
    </source>
</evidence>
<evidence type="ECO:0000313" key="9">
    <source>
        <dbReference type="EMBL" id="KAL3886645.1"/>
    </source>
</evidence>
<protein>
    <recommendedName>
        <fullName evidence="11">GA-binding protein subunit beta-1</fullName>
    </recommendedName>
</protein>
<evidence type="ECO:0000256" key="8">
    <source>
        <dbReference type="SAM" id="Coils"/>
    </source>
</evidence>
<evidence type="ECO:0000256" key="6">
    <source>
        <dbReference type="ARBA" id="ARBA00023242"/>
    </source>
</evidence>
<evidence type="ECO:0000256" key="3">
    <source>
        <dbReference type="ARBA" id="ARBA00023015"/>
    </source>
</evidence>
<comment type="caution">
    <text evidence="9">The sequence shown here is derived from an EMBL/GenBank/DDBJ whole genome shotgun (WGS) entry which is preliminary data.</text>
</comment>
<dbReference type="Gene3D" id="1.25.40.20">
    <property type="entry name" value="Ankyrin repeat-containing domain"/>
    <property type="match status" value="1"/>
</dbReference>
<dbReference type="AlphaFoldDB" id="A0ABD3XNV9"/>
<keyword evidence="3" id="KW-0805">Transcription regulation</keyword>
<dbReference type="InterPro" id="IPR036770">
    <property type="entry name" value="Ankyrin_rpt-contain_sf"/>
</dbReference>
<dbReference type="EMBL" id="JBJQND010000002">
    <property type="protein sequence ID" value="KAL3886645.1"/>
    <property type="molecule type" value="Genomic_DNA"/>
</dbReference>
<sequence>MSLVDLGKRLLDAAKRGDTDEVRTLMSNGAPFTTDWLGTSPLHFAAQFGHLSTAEVLLRAGISRDARTKVDRTPLHVAAQEGHVEIVQLLLQHSADIDAKDMLKMTPLHWATEKGHIPVIECLLKQGADVNCENKFDKTPLDISIQNGRPDIAQTLQLAQHTDIHTSLTDGETVTVETSDDGDPIIHEAETITIGAPDLSPNKVSAGSILPVTIVQNTSISSGNDDKQDAEQASSTSVLATLAALAEATAPNQSVSTSDAMNWLESQGITMITTADGNIITSAVESGQSITLTEAGKIALNIIKQQQDLSQDSADLSTEEMTVDETVVENEGGDGEPNQVGLQDKHFKFGSEKVITIVTEHHDASEESDDAVLVTLDGSGDAVPDDELEEPKHKKIKLDPDAISQEASLDIDHLLQNKGDADGDSELLRKQLEEMKRQAELYKEQLKQKDKDLEEYKKQLTVITLKSPEKS</sequence>
<keyword evidence="8" id="KW-0175">Coiled coil</keyword>
<keyword evidence="10" id="KW-1185">Reference proteome</keyword>
<dbReference type="PRINTS" id="PR01415">
    <property type="entry name" value="ANKYRIN"/>
</dbReference>
<evidence type="ECO:0000256" key="1">
    <source>
        <dbReference type="ARBA" id="ARBA00004123"/>
    </source>
</evidence>
<proteinExistence type="predicted"/>
<dbReference type="FunFam" id="1.25.40.20:FF:000025">
    <property type="entry name" value="GA-binding protein subunit beta-1 isoform X1"/>
    <property type="match status" value="1"/>
</dbReference>
<evidence type="ECO:0000256" key="4">
    <source>
        <dbReference type="ARBA" id="ARBA00023043"/>
    </source>
</evidence>
<dbReference type="InterPro" id="IPR050663">
    <property type="entry name" value="Ankyrin-SOCS_Box"/>
</dbReference>
<name>A0ABD3XNV9_SINWO</name>
<feature type="repeat" description="ANK" evidence="7">
    <location>
        <begin position="103"/>
        <end position="135"/>
    </location>
</feature>
<dbReference type="Pfam" id="PF12796">
    <property type="entry name" value="Ank_2"/>
    <property type="match status" value="2"/>
</dbReference>
<accession>A0ABD3XNV9</accession>
<dbReference type="PANTHER" id="PTHR24193:SF128">
    <property type="entry name" value="GA-BINDING PROTEIN SUBUNIT BETA-1"/>
    <property type="match status" value="1"/>
</dbReference>
<organism evidence="9 10">
    <name type="scientific">Sinanodonta woodiana</name>
    <name type="common">Chinese pond mussel</name>
    <name type="synonym">Anodonta woodiana</name>
    <dbReference type="NCBI Taxonomy" id="1069815"/>
    <lineage>
        <taxon>Eukaryota</taxon>
        <taxon>Metazoa</taxon>
        <taxon>Spiralia</taxon>
        <taxon>Lophotrochozoa</taxon>
        <taxon>Mollusca</taxon>
        <taxon>Bivalvia</taxon>
        <taxon>Autobranchia</taxon>
        <taxon>Heteroconchia</taxon>
        <taxon>Palaeoheterodonta</taxon>
        <taxon>Unionida</taxon>
        <taxon>Unionoidea</taxon>
        <taxon>Unionidae</taxon>
        <taxon>Unioninae</taxon>
        <taxon>Sinanodonta</taxon>
    </lineage>
</organism>
<dbReference type="InterPro" id="IPR002110">
    <property type="entry name" value="Ankyrin_rpt"/>
</dbReference>
<feature type="repeat" description="ANK" evidence="7">
    <location>
        <begin position="37"/>
        <end position="69"/>
    </location>
</feature>
<evidence type="ECO:0008006" key="11">
    <source>
        <dbReference type="Google" id="ProtNLM"/>
    </source>
</evidence>
<dbReference type="PROSITE" id="PS50297">
    <property type="entry name" value="ANK_REP_REGION"/>
    <property type="match status" value="3"/>
</dbReference>
<dbReference type="GO" id="GO:0005634">
    <property type="term" value="C:nucleus"/>
    <property type="evidence" value="ECO:0007669"/>
    <property type="project" value="UniProtKB-SubCell"/>
</dbReference>